<dbReference type="EMBL" id="DSUT01000159">
    <property type="protein sequence ID" value="HGK28800.1"/>
    <property type="molecule type" value="Genomic_DNA"/>
</dbReference>
<dbReference type="AlphaFoldDB" id="A0A7C4GHB4"/>
<keyword evidence="1" id="KW-1133">Transmembrane helix</keyword>
<name>A0A7C4GHB4_UNCW3</name>
<evidence type="ECO:0000313" key="2">
    <source>
        <dbReference type="EMBL" id="HGK28800.1"/>
    </source>
</evidence>
<sequence length="73" mass="8232">MKNPPPDDEARARQILQAMEKLDRAGRSPRRSVNPVWILVALLVLAIVLVLAAGKDRFALVWQHLLRPDSLPQ</sequence>
<keyword evidence="1" id="KW-0472">Membrane</keyword>
<comment type="caution">
    <text evidence="2">The sequence shown here is derived from an EMBL/GenBank/DDBJ whole genome shotgun (WGS) entry which is preliminary data.</text>
</comment>
<feature type="transmembrane region" description="Helical" evidence="1">
    <location>
        <begin position="36"/>
        <end position="54"/>
    </location>
</feature>
<reference evidence="2" key="1">
    <citation type="journal article" date="2020" name="mSystems">
        <title>Genome- and Community-Level Interaction Insights into Carbon Utilization and Element Cycling Functions of Hydrothermarchaeota in Hydrothermal Sediment.</title>
        <authorList>
            <person name="Zhou Z."/>
            <person name="Liu Y."/>
            <person name="Xu W."/>
            <person name="Pan J."/>
            <person name="Luo Z.H."/>
            <person name="Li M."/>
        </authorList>
    </citation>
    <scope>NUCLEOTIDE SEQUENCE [LARGE SCALE GENOMIC DNA]</scope>
    <source>
        <strain evidence="2">SpSt-488</strain>
    </source>
</reference>
<organism evidence="2">
    <name type="scientific">candidate division WOR-3 bacterium</name>
    <dbReference type="NCBI Taxonomy" id="2052148"/>
    <lineage>
        <taxon>Bacteria</taxon>
        <taxon>Bacteria division WOR-3</taxon>
    </lineage>
</organism>
<protein>
    <submittedName>
        <fullName evidence="2">Uncharacterized protein</fullName>
    </submittedName>
</protein>
<proteinExistence type="predicted"/>
<gene>
    <name evidence="2" type="ORF">ENS41_07625</name>
</gene>
<keyword evidence="1" id="KW-0812">Transmembrane</keyword>
<accession>A0A7C4GHB4</accession>
<evidence type="ECO:0000256" key="1">
    <source>
        <dbReference type="SAM" id="Phobius"/>
    </source>
</evidence>